<accession>A0A5S4FKI6</accession>
<dbReference type="InterPro" id="IPR003658">
    <property type="entry name" value="Anti-sigma_ant"/>
</dbReference>
<evidence type="ECO:0000256" key="2">
    <source>
        <dbReference type="RuleBase" id="RU003749"/>
    </source>
</evidence>
<feature type="domain" description="STAS" evidence="3">
    <location>
        <begin position="15"/>
        <end position="116"/>
    </location>
</feature>
<dbReference type="EMBL" id="VCKX01000301">
    <property type="protein sequence ID" value="TMR21237.1"/>
    <property type="molecule type" value="Genomic_DNA"/>
</dbReference>
<evidence type="ECO:0000256" key="1">
    <source>
        <dbReference type="ARBA" id="ARBA00009013"/>
    </source>
</evidence>
<dbReference type="Proteomes" id="UP000306628">
    <property type="component" value="Unassembled WGS sequence"/>
</dbReference>
<dbReference type="InterPro" id="IPR036513">
    <property type="entry name" value="STAS_dom_sf"/>
</dbReference>
<name>A0A5S4FKI6_9ACTN</name>
<organism evidence="4 5">
    <name type="scientific">Nonomuraea zeae</name>
    <dbReference type="NCBI Taxonomy" id="1642303"/>
    <lineage>
        <taxon>Bacteria</taxon>
        <taxon>Bacillati</taxon>
        <taxon>Actinomycetota</taxon>
        <taxon>Actinomycetes</taxon>
        <taxon>Streptosporangiales</taxon>
        <taxon>Streptosporangiaceae</taxon>
        <taxon>Nonomuraea</taxon>
    </lineage>
</organism>
<dbReference type="OrthoDB" id="4249752at2"/>
<dbReference type="Pfam" id="PF13466">
    <property type="entry name" value="STAS_2"/>
    <property type="match status" value="1"/>
</dbReference>
<evidence type="ECO:0000259" key="3">
    <source>
        <dbReference type="PROSITE" id="PS50801"/>
    </source>
</evidence>
<dbReference type="PANTHER" id="PTHR33495">
    <property type="entry name" value="ANTI-SIGMA FACTOR ANTAGONIST TM_1081-RELATED-RELATED"/>
    <property type="match status" value="1"/>
</dbReference>
<comment type="similarity">
    <text evidence="1 2">Belongs to the anti-sigma-factor antagonist family.</text>
</comment>
<dbReference type="Gene3D" id="3.30.750.24">
    <property type="entry name" value="STAS domain"/>
    <property type="match status" value="1"/>
</dbReference>
<dbReference type="AlphaFoldDB" id="A0A5S4FKI6"/>
<proteinExistence type="inferred from homology"/>
<dbReference type="GO" id="GO:0043856">
    <property type="term" value="F:anti-sigma factor antagonist activity"/>
    <property type="evidence" value="ECO:0007669"/>
    <property type="project" value="InterPro"/>
</dbReference>
<dbReference type="NCBIfam" id="TIGR00377">
    <property type="entry name" value="ant_ant_sig"/>
    <property type="match status" value="1"/>
</dbReference>
<evidence type="ECO:0000313" key="5">
    <source>
        <dbReference type="Proteomes" id="UP000306628"/>
    </source>
</evidence>
<dbReference type="PANTHER" id="PTHR33495:SF2">
    <property type="entry name" value="ANTI-SIGMA FACTOR ANTAGONIST TM_1081-RELATED"/>
    <property type="match status" value="1"/>
</dbReference>
<dbReference type="InterPro" id="IPR002645">
    <property type="entry name" value="STAS_dom"/>
</dbReference>
<reference evidence="4 5" key="1">
    <citation type="submission" date="2019-05" db="EMBL/GenBank/DDBJ databases">
        <title>Draft genome sequence of Nonomuraea zeae DSM 100528.</title>
        <authorList>
            <person name="Saricaoglu S."/>
            <person name="Isik K."/>
        </authorList>
    </citation>
    <scope>NUCLEOTIDE SEQUENCE [LARGE SCALE GENOMIC DNA]</scope>
    <source>
        <strain evidence="4 5">DSM 100528</strain>
    </source>
</reference>
<gene>
    <name evidence="4" type="ORF">ETD85_51205</name>
</gene>
<dbReference type="InterPro" id="IPR058548">
    <property type="entry name" value="MlaB-like_STAS"/>
</dbReference>
<protein>
    <recommendedName>
        <fullName evidence="2">Anti-sigma factor antagonist</fullName>
    </recommendedName>
</protein>
<keyword evidence="5" id="KW-1185">Reference proteome</keyword>
<sequence length="116" mass="12635">MFPALIERGAGMDPLHLTTSRHNETLTVAVSGELDIATTELLRTHLLELLQEAGHRHKATLVIEVSKLSFIDAAGLGILVAAQNLALRQRTRLRIAGVPPGMKRLLRITGLDAHFS</sequence>
<comment type="caution">
    <text evidence="4">The sequence shown here is derived from an EMBL/GenBank/DDBJ whole genome shotgun (WGS) entry which is preliminary data.</text>
</comment>
<dbReference type="PROSITE" id="PS50801">
    <property type="entry name" value="STAS"/>
    <property type="match status" value="1"/>
</dbReference>
<dbReference type="SUPFAM" id="SSF52091">
    <property type="entry name" value="SpoIIaa-like"/>
    <property type="match status" value="1"/>
</dbReference>
<dbReference type="CDD" id="cd07043">
    <property type="entry name" value="STAS_anti-anti-sigma_factors"/>
    <property type="match status" value="1"/>
</dbReference>
<evidence type="ECO:0000313" key="4">
    <source>
        <dbReference type="EMBL" id="TMR21237.1"/>
    </source>
</evidence>